<reference evidence="9 10" key="1">
    <citation type="journal article" date="2016" name="Nat. Commun.">
        <title>Thousands of microbial genomes shed light on interconnected biogeochemical processes in an aquifer system.</title>
        <authorList>
            <person name="Anantharaman K."/>
            <person name="Brown C.T."/>
            <person name="Hug L.A."/>
            <person name="Sharon I."/>
            <person name="Castelle C.J."/>
            <person name="Probst A.J."/>
            <person name="Thomas B.C."/>
            <person name="Singh A."/>
            <person name="Wilkins M.J."/>
            <person name="Karaoz U."/>
            <person name="Brodie E.L."/>
            <person name="Williams K.H."/>
            <person name="Hubbard S.S."/>
            <person name="Banfield J.F."/>
        </authorList>
    </citation>
    <scope>NUCLEOTIDE SEQUENCE [LARGE SCALE GENOMIC DNA]</scope>
</reference>
<evidence type="ECO:0000259" key="8">
    <source>
        <dbReference type="SMART" id="SM00471"/>
    </source>
</evidence>
<proteinExistence type="predicted"/>
<evidence type="ECO:0000256" key="7">
    <source>
        <dbReference type="ARBA" id="ARBA00022801"/>
    </source>
</evidence>
<gene>
    <name evidence="9" type="ORF">A2864_00320</name>
</gene>
<dbReference type="Gene3D" id="1.10.3210.10">
    <property type="entry name" value="Hypothetical protein af1432"/>
    <property type="match status" value="2"/>
</dbReference>
<accession>A0A1G1WH00</accession>
<organism evidence="9 10">
    <name type="scientific">Candidatus Woykebacteria bacterium RIFCSPHIGHO2_01_FULL_39_12</name>
    <dbReference type="NCBI Taxonomy" id="1802599"/>
    <lineage>
        <taxon>Bacteria</taxon>
        <taxon>Candidatus Woykeibacteriota</taxon>
    </lineage>
</organism>
<dbReference type="GO" id="GO:0005737">
    <property type="term" value="C:cytoplasm"/>
    <property type="evidence" value="ECO:0007669"/>
    <property type="project" value="TreeGrafter"/>
</dbReference>
<feature type="non-terminal residue" evidence="9">
    <location>
        <position position="396"/>
    </location>
</feature>
<comment type="cofactor">
    <cofactor evidence="3">
        <name>Co(2+)</name>
        <dbReference type="ChEBI" id="CHEBI:48828"/>
    </cofactor>
</comment>
<dbReference type="Proteomes" id="UP000177900">
    <property type="component" value="Unassembled WGS sequence"/>
</dbReference>
<comment type="cofactor">
    <cofactor evidence="2">
        <name>Mn(2+)</name>
        <dbReference type="ChEBI" id="CHEBI:29035"/>
    </cofactor>
</comment>
<dbReference type="PANTHER" id="PTHR11845">
    <property type="entry name" value="5'-DEOXYNUCLEOTIDASE HDDC2"/>
    <property type="match status" value="1"/>
</dbReference>
<dbReference type="SMART" id="SM00471">
    <property type="entry name" value="HDc"/>
    <property type="match status" value="2"/>
</dbReference>
<keyword evidence="7" id="KW-0378">Hydrolase</keyword>
<dbReference type="EMBL" id="MHCV01000046">
    <property type="protein sequence ID" value="OGY26881.1"/>
    <property type="molecule type" value="Genomic_DNA"/>
</dbReference>
<evidence type="ECO:0000256" key="4">
    <source>
        <dbReference type="ARBA" id="ARBA00011738"/>
    </source>
</evidence>
<dbReference type="PANTHER" id="PTHR11845:SF13">
    <property type="entry name" value="5'-DEOXYNUCLEOTIDASE HDDC2"/>
    <property type="match status" value="1"/>
</dbReference>
<sequence>MEALIRFFIEVGKLKSVKRRGWILRGVKDPETIADHAFRVCILSWILGVDSKLNTRRILKLALVHSLSAVYIDYISPYDKLLNIKNKKELLKKYPALLLRAPIYEKGKIAIKRFGEEETAIKRLTDGLSNRLKHEIRYLWLDFQKKTSREAKLLWAADKLENLIQALEYKDQIKEDLIAPFLSQMGKITDDKQILSFANSIKEYFIKGEKGVRNRKNAHIIKFILEIGKLKKVKRVGWIYGGAKEKDTESVAGHSFRLAIMTGCLIGRKRFDLEKLLKMAIIHDLVIVYTGDITPFDDLIAHDLKKDKKILETWPTGSKKDKEKHTIERRFKDRKAVAKLVENLPIKLQDEILSLWFEYEEGFSKEGRFVRQVDRIEKLLQAIEYKVKGVYKPNID</sequence>
<feature type="domain" description="HD/PDEase" evidence="8">
    <location>
        <begin position="29"/>
        <end position="172"/>
    </location>
</feature>
<dbReference type="InterPro" id="IPR039356">
    <property type="entry name" value="YfbR/HDDC2"/>
</dbReference>
<dbReference type="GO" id="GO:0002953">
    <property type="term" value="F:5'-deoxynucleotidase activity"/>
    <property type="evidence" value="ECO:0007669"/>
    <property type="project" value="UniProtKB-EC"/>
</dbReference>
<comment type="caution">
    <text evidence="9">The sequence shown here is derived from an EMBL/GenBank/DDBJ whole genome shotgun (WGS) entry which is preliminary data.</text>
</comment>
<dbReference type="GO" id="GO:0046872">
    <property type="term" value="F:metal ion binding"/>
    <property type="evidence" value="ECO:0007669"/>
    <property type="project" value="UniProtKB-KW"/>
</dbReference>
<dbReference type="InterPro" id="IPR006674">
    <property type="entry name" value="HD_domain"/>
</dbReference>
<keyword evidence="6" id="KW-0479">Metal-binding</keyword>
<name>A0A1G1WH00_9BACT</name>
<protein>
    <recommendedName>
        <fullName evidence="5">5'-deoxynucleotidase</fullName>
        <ecNumber evidence="5">3.1.3.89</ecNumber>
    </recommendedName>
</protein>
<evidence type="ECO:0000256" key="2">
    <source>
        <dbReference type="ARBA" id="ARBA00001936"/>
    </source>
</evidence>
<feature type="domain" description="HD/PDEase" evidence="8">
    <location>
        <begin position="247"/>
        <end position="388"/>
    </location>
</feature>
<evidence type="ECO:0000256" key="3">
    <source>
        <dbReference type="ARBA" id="ARBA00001941"/>
    </source>
</evidence>
<comment type="subunit">
    <text evidence="4">Homodimer.</text>
</comment>
<evidence type="ECO:0000256" key="5">
    <source>
        <dbReference type="ARBA" id="ARBA00012964"/>
    </source>
</evidence>
<dbReference type="InterPro" id="IPR003607">
    <property type="entry name" value="HD/PDEase_dom"/>
</dbReference>
<evidence type="ECO:0000313" key="10">
    <source>
        <dbReference type="Proteomes" id="UP000177900"/>
    </source>
</evidence>
<evidence type="ECO:0000313" key="9">
    <source>
        <dbReference type="EMBL" id="OGY26881.1"/>
    </source>
</evidence>
<dbReference type="EC" id="3.1.3.89" evidence="5"/>
<dbReference type="Pfam" id="PF13023">
    <property type="entry name" value="HD_3"/>
    <property type="match status" value="2"/>
</dbReference>
<evidence type="ECO:0000256" key="6">
    <source>
        <dbReference type="ARBA" id="ARBA00022723"/>
    </source>
</evidence>
<evidence type="ECO:0000256" key="1">
    <source>
        <dbReference type="ARBA" id="ARBA00001638"/>
    </source>
</evidence>
<dbReference type="AlphaFoldDB" id="A0A1G1WH00"/>
<comment type="catalytic activity">
    <reaction evidence="1">
        <text>a 2'-deoxyribonucleoside 5'-phosphate + H2O = a 2'-deoxyribonucleoside + phosphate</text>
        <dbReference type="Rhea" id="RHEA:36167"/>
        <dbReference type="ChEBI" id="CHEBI:15377"/>
        <dbReference type="ChEBI" id="CHEBI:18274"/>
        <dbReference type="ChEBI" id="CHEBI:43474"/>
        <dbReference type="ChEBI" id="CHEBI:65317"/>
        <dbReference type="EC" id="3.1.3.89"/>
    </reaction>
</comment>
<dbReference type="SUPFAM" id="SSF109604">
    <property type="entry name" value="HD-domain/PDEase-like"/>
    <property type="match status" value="2"/>
</dbReference>